<dbReference type="Proteomes" id="UP001054945">
    <property type="component" value="Unassembled WGS sequence"/>
</dbReference>
<protein>
    <recommendedName>
        <fullName evidence="4">Secreted protein</fullName>
    </recommendedName>
</protein>
<organism evidence="2 3">
    <name type="scientific">Caerostris extrusa</name>
    <name type="common">Bark spider</name>
    <name type="synonym">Caerostris bankana</name>
    <dbReference type="NCBI Taxonomy" id="172846"/>
    <lineage>
        <taxon>Eukaryota</taxon>
        <taxon>Metazoa</taxon>
        <taxon>Ecdysozoa</taxon>
        <taxon>Arthropoda</taxon>
        <taxon>Chelicerata</taxon>
        <taxon>Arachnida</taxon>
        <taxon>Araneae</taxon>
        <taxon>Araneomorphae</taxon>
        <taxon>Entelegynae</taxon>
        <taxon>Araneoidea</taxon>
        <taxon>Araneidae</taxon>
        <taxon>Caerostris</taxon>
    </lineage>
</organism>
<name>A0AAV4QHU1_CAEEX</name>
<feature type="chain" id="PRO_5043495409" description="Secreted protein" evidence="1">
    <location>
        <begin position="17"/>
        <end position="121"/>
    </location>
</feature>
<evidence type="ECO:0008006" key="4">
    <source>
        <dbReference type="Google" id="ProtNLM"/>
    </source>
</evidence>
<accession>A0AAV4QHU1</accession>
<gene>
    <name evidence="2" type="ORF">CEXT_135621</name>
</gene>
<dbReference type="EMBL" id="BPLR01006240">
    <property type="protein sequence ID" value="GIY08399.1"/>
    <property type="molecule type" value="Genomic_DNA"/>
</dbReference>
<comment type="caution">
    <text evidence="2">The sequence shown here is derived from an EMBL/GenBank/DDBJ whole genome shotgun (WGS) entry which is preliminary data.</text>
</comment>
<evidence type="ECO:0000313" key="3">
    <source>
        <dbReference type="Proteomes" id="UP001054945"/>
    </source>
</evidence>
<sequence>MLGLVFLHVTVLSGKSEESFSTSITEDTSLSSTGMRRNGSSFCTRKRAKNSRALKPSISVFFGYSAKEQSPRKVRGDIWKGNSHVFSQNHRCLPFWTIERNLRTSSEFCGKTYSPSFRCRV</sequence>
<dbReference type="AlphaFoldDB" id="A0AAV4QHU1"/>
<reference evidence="2 3" key="1">
    <citation type="submission" date="2021-06" db="EMBL/GenBank/DDBJ databases">
        <title>Caerostris extrusa draft genome.</title>
        <authorList>
            <person name="Kono N."/>
            <person name="Arakawa K."/>
        </authorList>
    </citation>
    <scope>NUCLEOTIDE SEQUENCE [LARGE SCALE GENOMIC DNA]</scope>
</reference>
<proteinExistence type="predicted"/>
<keyword evidence="3" id="KW-1185">Reference proteome</keyword>
<evidence type="ECO:0000313" key="2">
    <source>
        <dbReference type="EMBL" id="GIY08399.1"/>
    </source>
</evidence>
<evidence type="ECO:0000256" key="1">
    <source>
        <dbReference type="SAM" id="SignalP"/>
    </source>
</evidence>
<keyword evidence="1" id="KW-0732">Signal</keyword>
<feature type="signal peptide" evidence="1">
    <location>
        <begin position="1"/>
        <end position="16"/>
    </location>
</feature>